<organism evidence="6 7">
    <name type="scientific">Saliniradius amylolyticus</name>
    <dbReference type="NCBI Taxonomy" id="2183582"/>
    <lineage>
        <taxon>Bacteria</taxon>
        <taxon>Pseudomonadati</taxon>
        <taxon>Pseudomonadota</taxon>
        <taxon>Gammaproteobacteria</taxon>
        <taxon>Alteromonadales</taxon>
        <taxon>Alteromonadaceae</taxon>
        <taxon>Saliniradius</taxon>
    </lineage>
</organism>
<dbReference type="Proteomes" id="UP000245728">
    <property type="component" value="Chromosome"/>
</dbReference>
<evidence type="ECO:0000313" key="7">
    <source>
        <dbReference type="Proteomes" id="UP000245728"/>
    </source>
</evidence>
<dbReference type="PANTHER" id="PTHR38103:SF1">
    <property type="entry name" value="RECOMBINATION-ASSOCIATED PROTEIN RDGC"/>
    <property type="match status" value="1"/>
</dbReference>
<keyword evidence="7" id="KW-1185">Reference proteome</keyword>
<keyword evidence="5" id="KW-0233">DNA recombination</keyword>
<evidence type="ECO:0000256" key="4">
    <source>
        <dbReference type="ARBA" id="ARBA00022490"/>
    </source>
</evidence>
<gene>
    <name evidence="6" type="ORF">HMF8227_00607</name>
</gene>
<dbReference type="InterPro" id="IPR007476">
    <property type="entry name" value="RdgC"/>
</dbReference>
<dbReference type="PANTHER" id="PTHR38103">
    <property type="entry name" value="RECOMBINATION-ASSOCIATED PROTEIN RDGC"/>
    <property type="match status" value="1"/>
</dbReference>
<evidence type="ECO:0000313" key="6">
    <source>
        <dbReference type="EMBL" id="AWL11103.1"/>
    </source>
</evidence>
<proteinExistence type="inferred from homology"/>
<dbReference type="GO" id="GO:0006310">
    <property type="term" value="P:DNA recombination"/>
    <property type="evidence" value="ECO:0007669"/>
    <property type="project" value="UniProtKB-KW"/>
</dbReference>
<protein>
    <recommendedName>
        <fullName evidence="3">Recombination-associated protein RdgC</fullName>
    </recommendedName>
</protein>
<comment type="similarity">
    <text evidence="2">Belongs to the RdgC family.</text>
</comment>
<evidence type="ECO:0000256" key="1">
    <source>
        <dbReference type="ARBA" id="ARBA00004453"/>
    </source>
</evidence>
<name>A0A2S2E0F9_9ALTE</name>
<evidence type="ECO:0000256" key="2">
    <source>
        <dbReference type="ARBA" id="ARBA00008657"/>
    </source>
</evidence>
<dbReference type="OrthoDB" id="5290530at2"/>
<dbReference type="EMBL" id="CP029347">
    <property type="protein sequence ID" value="AWL11103.1"/>
    <property type="molecule type" value="Genomic_DNA"/>
</dbReference>
<dbReference type="NCBIfam" id="NF001462">
    <property type="entry name" value="PRK00321.1-3"/>
    <property type="match status" value="1"/>
</dbReference>
<dbReference type="GO" id="GO:0000018">
    <property type="term" value="P:regulation of DNA recombination"/>
    <property type="evidence" value="ECO:0007669"/>
    <property type="project" value="TreeGrafter"/>
</dbReference>
<dbReference type="AlphaFoldDB" id="A0A2S2E0F9"/>
<dbReference type="NCBIfam" id="NF001464">
    <property type="entry name" value="PRK00321.1-5"/>
    <property type="match status" value="1"/>
</dbReference>
<dbReference type="GO" id="GO:0043590">
    <property type="term" value="C:bacterial nucleoid"/>
    <property type="evidence" value="ECO:0007669"/>
    <property type="project" value="TreeGrafter"/>
</dbReference>
<evidence type="ECO:0000256" key="5">
    <source>
        <dbReference type="ARBA" id="ARBA00023172"/>
    </source>
</evidence>
<dbReference type="RefSeq" id="WP_109338773.1">
    <property type="nucleotide sequence ID" value="NZ_CP029347.1"/>
</dbReference>
<keyword evidence="4" id="KW-0963">Cytoplasm</keyword>
<comment type="subcellular location">
    <subcellularLocation>
        <location evidence="1">Cytoplasm</location>
        <location evidence="1">Nucleoid</location>
    </subcellularLocation>
</comment>
<accession>A0A2S2E0F9</accession>
<sequence>MWFKNLKIFTLTSPLSLDDDTFEQQLSEQIFRPCGNQDIASAGWVSPITGGASLFHAGDGRYLLSLKKQERVLPAAVVNAELEERVQKIEADTGAPVSKKAKQDLKQEITQEFLPKAFTRDSYTFGFISPKDNLVIVDSSSDGKVEAFLATLRKCLGSLPVVPLARRSLSADLTLWLSQDQTPADIELLEEAEFKSPDEDGAVIRCKNQPLDTDEIRLHLDAGKLVQKLAIEWDETLSAIVQEDLAIKRLKFTDVIKDQNDDIPKDEQAARLDADFCLMSAEVIRFVQALDKAFELSED</sequence>
<dbReference type="Pfam" id="PF04381">
    <property type="entry name" value="RdgC"/>
    <property type="match status" value="1"/>
</dbReference>
<dbReference type="KEGG" id="salh:HMF8227_00607"/>
<dbReference type="GO" id="GO:0003690">
    <property type="term" value="F:double-stranded DNA binding"/>
    <property type="evidence" value="ECO:0007669"/>
    <property type="project" value="TreeGrafter"/>
</dbReference>
<reference evidence="6 7" key="1">
    <citation type="submission" date="2018-05" db="EMBL/GenBank/DDBJ databases">
        <title>Salinimonas sp. HMF8227 Genome sequencing and assembly.</title>
        <authorList>
            <person name="Kang H."/>
            <person name="Kang J."/>
            <person name="Cha I."/>
            <person name="Kim H."/>
            <person name="Joh K."/>
        </authorList>
    </citation>
    <scope>NUCLEOTIDE SEQUENCE [LARGE SCALE GENOMIC DNA]</scope>
    <source>
        <strain evidence="6 7">HMF8227</strain>
    </source>
</reference>
<evidence type="ECO:0000256" key="3">
    <source>
        <dbReference type="ARBA" id="ARBA00022296"/>
    </source>
</evidence>